<dbReference type="InterPro" id="IPR032820">
    <property type="entry name" value="ATPase_put"/>
</dbReference>
<feature type="transmembrane region" description="Helical" evidence="1">
    <location>
        <begin position="50"/>
        <end position="71"/>
    </location>
</feature>
<dbReference type="AlphaFoldDB" id="A0A832I180"/>
<gene>
    <name evidence="2" type="ORF">ENR23_00185</name>
</gene>
<comment type="caution">
    <text evidence="2">The sequence shown here is derived from an EMBL/GenBank/DDBJ whole genome shotgun (WGS) entry which is preliminary data.</text>
</comment>
<keyword evidence="1" id="KW-0812">Transmembrane</keyword>
<sequence length="84" mass="9530">MPDPREEKPRDSSLRSAGLLLAIPTLLIVSPLVGFFLGSVVDRWLKCSPWGVLLGLVLGFVAAGRETYLIYRRYLAEEERSRRR</sequence>
<name>A0A832I180_UNCEI</name>
<feature type="transmembrane region" description="Helical" evidence="1">
    <location>
        <begin position="20"/>
        <end position="38"/>
    </location>
</feature>
<reference evidence="2" key="1">
    <citation type="journal article" date="2020" name="mSystems">
        <title>Genome- and Community-Level Interaction Insights into Carbon Utilization and Element Cycling Functions of Hydrothermarchaeota in Hydrothermal Sediment.</title>
        <authorList>
            <person name="Zhou Z."/>
            <person name="Liu Y."/>
            <person name="Xu W."/>
            <person name="Pan J."/>
            <person name="Luo Z.H."/>
            <person name="Li M."/>
        </authorList>
    </citation>
    <scope>NUCLEOTIDE SEQUENCE [LARGE SCALE GENOMIC DNA]</scope>
    <source>
        <strain evidence="2">SpSt-381</strain>
    </source>
</reference>
<dbReference type="EMBL" id="DSQF01000001">
    <property type="protein sequence ID" value="HGZ41846.1"/>
    <property type="molecule type" value="Genomic_DNA"/>
</dbReference>
<evidence type="ECO:0000256" key="1">
    <source>
        <dbReference type="SAM" id="Phobius"/>
    </source>
</evidence>
<keyword evidence="1" id="KW-1133">Transmembrane helix</keyword>
<organism evidence="2">
    <name type="scientific">Eiseniibacteriota bacterium</name>
    <dbReference type="NCBI Taxonomy" id="2212470"/>
    <lineage>
        <taxon>Bacteria</taxon>
        <taxon>Candidatus Eiseniibacteriota</taxon>
    </lineage>
</organism>
<protein>
    <submittedName>
        <fullName evidence="2">AtpZ/AtpI family protein</fullName>
    </submittedName>
</protein>
<dbReference type="Pfam" id="PF09527">
    <property type="entry name" value="ATPase_gene1"/>
    <property type="match status" value="1"/>
</dbReference>
<accession>A0A832I180</accession>
<keyword evidence="1" id="KW-0472">Membrane</keyword>
<proteinExistence type="predicted"/>
<evidence type="ECO:0000313" key="2">
    <source>
        <dbReference type="EMBL" id="HGZ41846.1"/>
    </source>
</evidence>